<dbReference type="InterPro" id="IPR000073">
    <property type="entry name" value="AB_hydrolase_1"/>
</dbReference>
<gene>
    <name evidence="2" type="ORF">BJ963_002056</name>
</gene>
<name>A0A852T062_9MICO</name>
<reference evidence="2 3" key="1">
    <citation type="submission" date="2020-07" db="EMBL/GenBank/DDBJ databases">
        <title>Sequencing the genomes of 1000 actinobacteria strains.</title>
        <authorList>
            <person name="Klenk H.-P."/>
        </authorList>
    </citation>
    <scope>NUCLEOTIDE SEQUENCE [LARGE SCALE GENOMIC DNA]</scope>
    <source>
        <strain evidence="2 3">DSM 23871</strain>
    </source>
</reference>
<dbReference type="GO" id="GO:0016020">
    <property type="term" value="C:membrane"/>
    <property type="evidence" value="ECO:0007669"/>
    <property type="project" value="TreeGrafter"/>
</dbReference>
<dbReference type="InterPro" id="IPR050266">
    <property type="entry name" value="AB_hydrolase_sf"/>
</dbReference>
<dbReference type="SUPFAM" id="SSF53474">
    <property type="entry name" value="alpha/beta-Hydrolases"/>
    <property type="match status" value="1"/>
</dbReference>
<organism evidence="2 3">
    <name type="scientific">Leifsonia soli</name>
    <dbReference type="NCBI Taxonomy" id="582665"/>
    <lineage>
        <taxon>Bacteria</taxon>
        <taxon>Bacillati</taxon>
        <taxon>Actinomycetota</taxon>
        <taxon>Actinomycetes</taxon>
        <taxon>Micrococcales</taxon>
        <taxon>Microbacteriaceae</taxon>
        <taxon>Leifsonia</taxon>
    </lineage>
</organism>
<evidence type="ECO:0000313" key="2">
    <source>
        <dbReference type="EMBL" id="NYD74537.1"/>
    </source>
</evidence>
<proteinExistence type="predicted"/>
<dbReference type="PANTHER" id="PTHR43798">
    <property type="entry name" value="MONOACYLGLYCEROL LIPASE"/>
    <property type="match status" value="1"/>
</dbReference>
<evidence type="ECO:0000313" key="3">
    <source>
        <dbReference type="Proteomes" id="UP000589620"/>
    </source>
</evidence>
<protein>
    <submittedName>
        <fullName evidence="2">Pimeloyl-ACP methyl ester carboxylesterase</fullName>
    </submittedName>
</protein>
<evidence type="ECO:0000259" key="1">
    <source>
        <dbReference type="Pfam" id="PF00561"/>
    </source>
</evidence>
<dbReference type="RefSeq" id="WP_179456432.1">
    <property type="nucleotide sequence ID" value="NZ_BAAAPX010000001.1"/>
</dbReference>
<keyword evidence="3" id="KW-1185">Reference proteome</keyword>
<accession>A0A852T062</accession>
<dbReference type="PANTHER" id="PTHR43798:SF27">
    <property type="entry name" value="HYDROLASE ALPHA_BETA HYDROLASE FOLD FAMILY"/>
    <property type="match status" value="1"/>
</dbReference>
<comment type="caution">
    <text evidence="2">The sequence shown here is derived from an EMBL/GenBank/DDBJ whole genome shotgun (WGS) entry which is preliminary data.</text>
</comment>
<dbReference type="GO" id="GO:0003824">
    <property type="term" value="F:catalytic activity"/>
    <property type="evidence" value="ECO:0007669"/>
    <property type="project" value="UniProtKB-ARBA"/>
</dbReference>
<feature type="domain" description="AB hydrolase-1" evidence="1">
    <location>
        <begin position="27"/>
        <end position="290"/>
    </location>
</feature>
<dbReference type="Pfam" id="PF00561">
    <property type="entry name" value="Abhydrolase_1"/>
    <property type="match status" value="1"/>
</dbReference>
<dbReference type="AlphaFoldDB" id="A0A852T062"/>
<dbReference type="Proteomes" id="UP000589620">
    <property type="component" value="Unassembled WGS sequence"/>
</dbReference>
<dbReference type="InterPro" id="IPR029058">
    <property type="entry name" value="AB_hydrolase_fold"/>
</dbReference>
<dbReference type="Gene3D" id="3.40.50.1820">
    <property type="entry name" value="alpha/beta hydrolase"/>
    <property type="match status" value="1"/>
</dbReference>
<dbReference type="EMBL" id="JACCBJ010000001">
    <property type="protein sequence ID" value="NYD74537.1"/>
    <property type="molecule type" value="Genomic_DNA"/>
</dbReference>
<sequence length="308" mass="32174">MADRTFTLRSGRVVGLTGFGDSDAERLVIFCHPAPGSSVFDPDPDASAERRAHIVALDRPGYGSSDPWPSGHWPSIVQAADDIAEYVRSVVVAETVIGVTRPRTVGVVGWSAGGRVALALAARHPQLVDRVAIVGTPAPNEAVPWIDPQLQQVSDQLAAMAPEEAMGRLSAMLQPQADAVAAAAEPGEVPLDALGIGAVDASALALPGVRDRLGRMLIDAFRQGTGGVAGDILSYTARPWGFDLADVTAKTLVIAGQADALAGHAHAAWYQRSLPDARMEMVPGAGHLAIVPTWGRVLSHVAPARVTH</sequence>